<proteinExistence type="predicted"/>
<accession>A0A1C3HHG9</accession>
<gene>
    <name evidence="2" type="ORF">FHU12_0609</name>
    <name evidence="1" type="ORF">PWN146_03162</name>
</gene>
<protein>
    <submittedName>
        <fullName evidence="2">AlpA family transcriptional regulator</fullName>
    </submittedName>
</protein>
<evidence type="ECO:0000313" key="1">
    <source>
        <dbReference type="EMBL" id="SAY44452.1"/>
    </source>
</evidence>
<evidence type="ECO:0000313" key="3">
    <source>
        <dbReference type="Proteomes" id="UP000320710"/>
    </source>
</evidence>
<reference evidence="2 3" key="2">
    <citation type="submission" date="2019-06" db="EMBL/GenBank/DDBJ databases">
        <authorList>
            <person name="Deangelis K."/>
            <person name="Huntemann M."/>
            <person name="Clum A."/>
            <person name="Pillay M."/>
            <person name="Palaniappan K."/>
            <person name="Varghese N."/>
            <person name="Mikhailova N."/>
            <person name="Stamatis D."/>
            <person name="Reddy T."/>
            <person name="Daum C."/>
            <person name="Shapiro N."/>
            <person name="Ivanova N."/>
            <person name="Kyrpides N."/>
            <person name="Woyke T."/>
        </authorList>
    </citation>
    <scope>NUCLEOTIDE SEQUENCE [LARGE SCALE GENOMIC DNA]</scope>
    <source>
        <strain evidence="2 3">106R</strain>
    </source>
</reference>
<reference evidence="1" key="1">
    <citation type="submission" date="2016-05" db="EMBL/GenBank/DDBJ databases">
        <authorList>
            <person name="Cock P.J.A."/>
            <person name="Cock P.J.A."/>
        </authorList>
    </citation>
    <scope>NUCLEOTIDE SEQUENCE</scope>
    <source>
        <strain evidence="1">PWN146_assembly</strain>
    </source>
</reference>
<dbReference type="AlphaFoldDB" id="A0A1C3HHG9"/>
<dbReference type="EMBL" id="VFMJ01000001">
    <property type="protein sequence ID" value="TQI83143.1"/>
    <property type="molecule type" value="Genomic_DNA"/>
</dbReference>
<dbReference type="Proteomes" id="UP000320710">
    <property type="component" value="Unassembled WGS sequence"/>
</dbReference>
<dbReference type="RefSeq" id="WP_141967336.1">
    <property type="nucleotide sequence ID" value="NZ_CP183425.1"/>
</dbReference>
<organism evidence="1">
    <name type="scientific">Serratia marcescens</name>
    <dbReference type="NCBI Taxonomy" id="615"/>
    <lineage>
        <taxon>Bacteria</taxon>
        <taxon>Pseudomonadati</taxon>
        <taxon>Pseudomonadota</taxon>
        <taxon>Gammaproteobacteria</taxon>
        <taxon>Enterobacterales</taxon>
        <taxon>Yersiniaceae</taxon>
        <taxon>Serratia</taxon>
    </lineage>
</organism>
<reference evidence="2 3" key="3">
    <citation type="submission" date="2019-07" db="EMBL/GenBank/DDBJ databases">
        <title>Investigation of anaerobic lignin degradation for improved lignocellulosic biofuels.</title>
        <authorList>
            <person name="Deangelis K.PhD."/>
        </authorList>
    </citation>
    <scope>NUCLEOTIDE SEQUENCE [LARGE SCALE GENOMIC DNA]</scope>
    <source>
        <strain evidence="2 3">106R</strain>
    </source>
</reference>
<name>A0A1C3HHG9_SERMA</name>
<dbReference type="EMBL" id="LT575490">
    <property type="protein sequence ID" value="SAY44452.1"/>
    <property type="molecule type" value="Genomic_DNA"/>
</dbReference>
<sequence length="181" mass="19682">MTLYHFALTLGGVTADTTGLEDALYAAGCDDALICFYGKAVYLEFDRESENFAHAICSAISDIESANIGAKVISVDSSLVGLSDIAELTELSRQAIAMLKDGTRGPGGFPSPIQRLGGTSPLWRWADVAAWLAQQGKIDPRLADNAQCLEHINLALQLRSDRQRQQVEHYCSLLEHAEKQT</sequence>
<evidence type="ECO:0000313" key="2">
    <source>
        <dbReference type="EMBL" id="TQI83143.1"/>
    </source>
</evidence>